<dbReference type="Proteomes" id="UP001432216">
    <property type="component" value="Chromosome 3"/>
</dbReference>
<sequence>MRTTTFDDCKLARPGPLGLGDSTKFRSLNTINHEYLISRSQFFNLLDFRPAPDIPFVIRPHIPRCPSYHYRFQGTPVIDGQTLRGER</sequence>
<reference evidence="1 2" key="1">
    <citation type="submission" date="2024-01" db="EMBL/GenBank/DDBJ databases">
        <title>Comparative genomics of Cryptococcus and Kwoniella reveals pathogenesis evolution and contrasting modes of karyotype evolution via chromosome fusion or intercentromeric recombination.</title>
        <authorList>
            <person name="Coelho M.A."/>
            <person name="David-Palma M."/>
            <person name="Shea T."/>
            <person name="Bowers K."/>
            <person name="McGinley-Smith S."/>
            <person name="Mohammad A.W."/>
            <person name="Gnirke A."/>
            <person name="Yurkov A.M."/>
            <person name="Nowrousian M."/>
            <person name="Sun S."/>
            <person name="Cuomo C.A."/>
            <person name="Heitman J."/>
        </authorList>
    </citation>
    <scope>NUCLEOTIDE SEQUENCE [LARGE SCALE GENOMIC DNA]</scope>
    <source>
        <strain evidence="1 2">7685027</strain>
    </source>
</reference>
<dbReference type="GeneID" id="89988414"/>
<accession>A0ABZ2ASN5</accession>
<dbReference type="RefSeq" id="XP_064719585.1">
    <property type="nucleotide sequence ID" value="XM_064863513.1"/>
</dbReference>
<proteinExistence type="predicted"/>
<name>A0ABZ2ASN5_9TREE</name>
<gene>
    <name evidence="1" type="ORF">IAS62_001640</name>
</gene>
<evidence type="ECO:0000313" key="2">
    <source>
        <dbReference type="Proteomes" id="UP001432216"/>
    </source>
</evidence>
<keyword evidence="2" id="KW-1185">Reference proteome</keyword>
<protein>
    <submittedName>
        <fullName evidence="1">Uncharacterized protein</fullName>
    </submittedName>
</protein>
<evidence type="ECO:0000313" key="1">
    <source>
        <dbReference type="EMBL" id="WVO20346.1"/>
    </source>
</evidence>
<dbReference type="EMBL" id="CP143808">
    <property type="protein sequence ID" value="WVO20346.1"/>
    <property type="molecule type" value="Genomic_DNA"/>
</dbReference>
<organism evidence="1 2">
    <name type="scientific">Cryptococcus decagattii</name>
    <dbReference type="NCBI Taxonomy" id="1859122"/>
    <lineage>
        <taxon>Eukaryota</taxon>
        <taxon>Fungi</taxon>
        <taxon>Dikarya</taxon>
        <taxon>Basidiomycota</taxon>
        <taxon>Agaricomycotina</taxon>
        <taxon>Tremellomycetes</taxon>
        <taxon>Tremellales</taxon>
        <taxon>Cryptococcaceae</taxon>
        <taxon>Cryptococcus</taxon>
        <taxon>Cryptococcus gattii species complex</taxon>
    </lineage>
</organism>